<dbReference type="AlphaFoldDB" id="A0A1V6PF69"/>
<comment type="caution">
    <text evidence="1">The sequence shown here is derived from an EMBL/GenBank/DDBJ whole genome shotgun (WGS) entry which is preliminary data.</text>
</comment>
<evidence type="ECO:0000313" key="1">
    <source>
        <dbReference type="EMBL" id="OQD75146.1"/>
    </source>
</evidence>
<evidence type="ECO:0000313" key="2">
    <source>
        <dbReference type="Proteomes" id="UP000191522"/>
    </source>
</evidence>
<dbReference type="EMBL" id="MDYL01000008">
    <property type="protein sequence ID" value="OQD75146.1"/>
    <property type="molecule type" value="Genomic_DNA"/>
</dbReference>
<keyword evidence="2" id="KW-1185">Reference proteome</keyword>
<accession>A0A1V6PF69</accession>
<proteinExistence type="predicted"/>
<protein>
    <submittedName>
        <fullName evidence="1">Uncharacterized protein</fullName>
    </submittedName>
</protein>
<gene>
    <name evidence="1" type="ORF">PENDEC_c008G02007</name>
</gene>
<dbReference type="OMA" id="TRNSIRM"/>
<dbReference type="STRING" id="69771.A0A1V6PF69"/>
<dbReference type="Proteomes" id="UP000191522">
    <property type="component" value="Unassembled WGS sequence"/>
</dbReference>
<name>A0A1V6PF69_PENDC</name>
<dbReference type="OrthoDB" id="4364947at2759"/>
<sequence>MGRRQAPIDTLENTQKTPEEQIRGLLDWTDRVVHQASQAKQLKDTQAESLGEIEHNWISSTICDADNAARDLTKLVEPYRLDMLKHKGKMKAANRKRWSLGDSQLAREKLSELTQSQSRLNRVCNHLQGVRNLPKTPIQGCDGETVAEPPIEIFEFLPSFPCEASSFESHSTTIVAELDTSPVVRIGSPVSLPKIIVTRPPDEITLDHVEISDEEQPSQESHEIDDALYWDETRNSIRMQQSESLSDIVAKMELTRIK</sequence>
<reference evidence="2" key="1">
    <citation type="journal article" date="2017" name="Nat. Microbiol.">
        <title>Global analysis of biosynthetic gene clusters reveals vast potential of secondary metabolite production in Penicillium species.</title>
        <authorList>
            <person name="Nielsen J.C."/>
            <person name="Grijseels S."/>
            <person name="Prigent S."/>
            <person name="Ji B."/>
            <person name="Dainat J."/>
            <person name="Nielsen K.F."/>
            <person name="Frisvad J.C."/>
            <person name="Workman M."/>
            <person name="Nielsen J."/>
        </authorList>
    </citation>
    <scope>NUCLEOTIDE SEQUENCE [LARGE SCALE GENOMIC DNA]</scope>
    <source>
        <strain evidence="2">IBT 11843</strain>
    </source>
</reference>
<organism evidence="1 2">
    <name type="scientific">Penicillium decumbens</name>
    <dbReference type="NCBI Taxonomy" id="69771"/>
    <lineage>
        <taxon>Eukaryota</taxon>
        <taxon>Fungi</taxon>
        <taxon>Dikarya</taxon>
        <taxon>Ascomycota</taxon>
        <taxon>Pezizomycotina</taxon>
        <taxon>Eurotiomycetes</taxon>
        <taxon>Eurotiomycetidae</taxon>
        <taxon>Eurotiales</taxon>
        <taxon>Aspergillaceae</taxon>
        <taxon>Penicillium</taxon>
    </lineage>
</organism>